<evidence type="ECO:0000313" key="2">
    <source>
        <dbReference type="Proteomes" id="UP000032352"/>
    </source>
</evidence>
<dbReference type="AlphaFoldDB" id="A0AAE9Z6E5"/>
<dbReference type="KEGG" id="tvd:SG34_012415"/>
<proteinExistence type="predicted"/>
<gene>
    <name evidence="1" type="ORF">SG34_012415</name>
</gene>
<reference evidence="1 2" key="1">
    <citation type="journal article" date="2015" name="Genome Announc.">
        <title>Draft Genome Sequences of Marine Isolates of Thalassomonas viridans and Thalassomonas actiniarum.</title>
        <authorList>
            <person name="Olonade I."/>
            <person name="van Zyl L.J."/>
            <person name="Trindade M."/>
        </authorList>
    </citation>
    <scope>NUCLEOTIDE SEQUENCE [LARGE SCALE GENOMIC DNA]</scope>
    <source>
        <strain evidence="1 2">XOM25</strain>
    </source>
</reference>
<reference evidence="1 2" key="2">
    <citation type="journal article" date="2022" name="Mar. Drugs">
        <title>Bioassay-Guided Fractionation Leads to the Detection of Cholic Acid Generated by the Rare Thalassomonas sp.</title>
        <authorList>
            <person name="Pheiffer F."/>
            <person name="Schneider Y.K."/>
            <person name="Hansen E.H."/>
            <person name="Andersen J.H."/>
            <person name="Isaksson J."/>
            <person name="Busche T."/>
            <person name="R C."/>
            <person name="Kalinowski J."/>
            <person name="Zyl L.V."/>
            <person name="Trindade M."/>
        </authorList>
    </citation>
    <scope>NUCLEOTIDE SEQUENCE [LARGE SCALE GENOMIC DNA]</scope>
    <source>
        <strain evidence="1 2">XOM25</strain>
    </source>
</reference>
<name>A0AAE9Z6E5_9GAMM</name>
<dbReference type="Proteomes" id="UP000032352">
    <property type="component" value="Chromosome"/>
</dbReference>
<dbReference type="EMBL" id="CP059733">
    <property type="protein sequence ID" value="WDE07616.1"/>
    <property type="molecule type" value="Genomic_DNA"/>
</dbReference>
<dbReference type="RefSeq" id="WP_044841862.1">
    <property type="nucleotide sequence ID" value="NZ_CP059733.1"/>
</dbReference>
<protein>
    <submittedName>
        <fullName evidence="1">Uncharacterized protein</fullName>
    </submittedName>
</protein>
<keyword evidence="2" id="KW-1185">Reference proteome</keyword>
<organism evidence="1 2">
    <name type="scientific">Thalassomonas viridans</name>
    <dbReference type="NCBI Taxonomy" id="137584"/>
    <lineage>
        <taxon>Bacteria</taxon>
        <taxon>Pseudomonadati</taxon>
        <taxon>Pseudomonadota</taxon>
        <taxon>Gammaproteobacteria</taxon>
        <taxon>Alteromonadales</taxon>
        <taxon>Colwelliaceae</taxon>
        <taxon>Thalassomonas</taxon>
    </lineage>
</organism>
<sequence length="97" mass="10352">MSDVIGILESIGSNASLNAQVAQESFACLQEQNLTQYACSALLSNNASQIKLLTGARAKTCCFISAPEIPEELYQLRASSEIGFAALDHQSRCRAVA</sequence>
<accession>A0AAE9Z6E5</accession>
<evidence type="ECO:0000313" key="1">
    <source>
        <dbReference type="EMBL" id="WDE07616.1"/>
    </source>
</evidence>